<evidence type="ECO:0000313" key="2">
    <source>
        <dbReference type="EMBL" id="KZT33785.1"/>
    </source>
</evidence>
<evidence type="ECO:0008006" key="4">
    <source>
        <dbReference type="Google" id="ProtNLM"/>
    </source>
</evidence>
<proteinExistence type="inferred from homology"/>
<dbReference type="GO" id="GO:0006508">
    <property type="term" value="P:proteolysis"/>
    <property type="evidence" value="ECO:0007669"/>
    <property type="project" value="TreeGrafter"/>
</dbReference>
<gene>
    <name evidence="2" type="ORF">SISSUDRAFT_1065873</name>
</gene>
<dbReference type="EMBL" id="KV428219">
    <property type="protein sequence ID" value="KZT33785.1"/>
    <property type="molecule type" value="Genomic_DNA"/>
</dbReference>
<dbReference type="AlphaFoldDB" id="A0A165YZY3"/>
<sequence length="345" mass="38420">MPFPALLSSWSMLRPHSLARRFSSPPRRFGPGRILGLGIAVAVFAGVGIYNLNSCESPQDTVWRLTGSRGTGKHKALIVAIAKVPGLDTLDAPHSDAEKVSRFLLKHGWDEACIKKLVDHEQCPLDMQPTEVNIIKSLQTLVENARAGDHLFLYVTTHGFQRPCATGDEEDSKDEGIYSCDGAEIIDNILFDVAVKPLPEGCNMTVLFDTCHSGTGMDLPFRTDPDSTEDDIPNQLPETSIPMMRQSCGKVVMWSSCLDRQQCYEIEIRNGEQTQRTGAFTHTFLEEYTSAAFRDDPSYRRLFGLIRERFVENNVSKEVQTVQLSSSLPLVNVDGQFKIGDTHKK</sequence>
<reference evidence="2 3" key="1">
    <citation type="journal article" date="2016" name="Mol. Biol. Evol.">
        <title>Comparative Genomics of Early-Diverging Mushroom-Forming Fungi Provides Insights into the Origins of Lignocellulose Decay Capabilities.</title>
        <authorList>
            <person name="Nagy L.G."/>
            <person name="Riley R."/>
            <person name="Tritt A."/>
            <person name="Adam C."/>
            <person name="Daum C."/>
            <person name="Floudas D."/>
            <person name="Sun H."/>
            <person name="Yadav J.S."/>
            <person name="Pangilinan J."/>
            <person name="Larsson K.H."/>
            <person name="Matsuura K."/>
            <person name="Barry K."/>
            <person name="Labutti K."/>
            <person name="Kuo R."/>
            <person name="Ohm R.A."/>
            <person name="Bhattacharya S.S."/>
            <person name="Shirouzu T."/>
            <person name="Yoshinaga Y."/>
            <person name="Martin F.M."/>
            <person name="Grigoriev I.V."/>
            <person name="Hibbett D.S."/>
        </authorList>
    </citation>
    <scope>NUCLEOTIDE SEQUENCE [LARGE SCALE GENOMIC DNA]</scope>
    <source>
        <strain evidence="2 3">HHB10207 ss-3</strain>
    </source>
</reference>
<dbReference type="PANTHER" id="PTHR48104">
    <property type="entry name" value="METACASPASE-4"/>
    <property type="match status" value="1"/>
</dbReference>
<comment type="similarity">
    <text evidence="1">Belongs to the peptidase C14B family.</text>
</comment>
<dbReference type="PANTHER" id="PTHR48104:SF30">
    <property type="entry name" value="METACASPASE-1"/>
    <property type="match status" value="1"/>
</dbReference>
<accession>A0A165YZY3</accession>
<name>A0A165YZY3_9AGAM</name>
<keyword evidence="3" id="KW-1185">Reference proteome</keyword>
<dbReference type="Proteomes" id="UP000076798">
    <property type="component" value="Unassembled WGS sequence"/>
</dbReference>
<organism evidence="2 3">
    <name type="scientific">Sistotremastrum suecicum HHB10207 ss-3</name>
    <dbReference type="NCBI Taxonomy" id="1314776"/>
    <lineage>
        <taxon>Eukaryota</taxon>
        <taxon>Fungi</taxon>
        <taxon>Dikarya</taxon>
        <taxon>Basidiomycota</taxon>
        <taxon>Agaricomycotina</taxon>
        <taxon>Agaricomycetes</taxon>
        <taxon>Sistotremastrales</taxon>
        <taxon>Sistotremastraceae</taxon>
        <taxon>Sistotremastrum</taxon>
    </lineage>
</organism>
<protein>
    <recommendedName>
        <fullName evidence="4">Peptidase C14</fullName>
    </recommendedName>
</protein>
<dbReference type="InterPro" id="IPR050452">
    <property type="entry name" value="Metacaspase"/>
</dbReference>
<dbReference type="GO" id="GO:0005737">
    <property type="term" value="C:cytoplasm"/>
    <property type="evidence" value="ECO:0007669"/>
    <property type="project" value="TreeGrafter"/>
</dbReference>
<dbReference type="GO" id="GO:0004197">
    <property type="term" value="F:cysteine-type endopeptidase activity"/>
    <property type="evidence" value="ECO:0007669"/>
    <property type="project" value="TreeGrafter"/>
</dbReference>
<evidence type="ECO:0000313" key="3">
    <source>
        <dbReference type="Proteomes" id="UP000076798"/>
    </source>
</evidence>
<evidence type="ECO:0000256" key="1">
    <source>
        <dbReference type="ARBA" id="ARBA00009005"/>
    </source>
</evidence>
<dbReference type="OrthoDB" id="3223806at2759"/>
<dbReference type="Gene3D" id="3.40.50.12660">
    <property type="match status" value="1"/>
</dbReference>